<dbReference type="SUPFAM" id="SSF55785">
    <property type="entry name" value="PYP-like sensor domain (PAS domain)"/>
    <property type="match status" value="3"/>
</dbReference>
<dbReference type="PANTHER" id="PTHR44757">
    <property type="entry name" value="DIGUANYLATE CYCLASE DGCP"/>
    <property type="match status" value="1"/>
</dbReference>
<sequence length="413" mass="46161">MTDLKAILPGMEKCGLQESDKRLQNLGDSLLDSYLYEAICEHGGLKFLFVSSGVERINGVKAEDVINDASVLLDQIDSAQRSVYLEAAAASLRDLTSFEMDLRMNSAGGEWRWVHLVRSCPRSLENGRFIVDGIVTDITNRRLFETEISRLAQAVEQNPTGILIADLHGVLLFANQSYSRITGYQFAEAYGKTQRELISTEMSDEEFNAIKGSLNAGRSWSGVLGNRHKNGQFFWQQSNVSPMYDDSGQISSYLYLCTDVTKSKLLEIALRDAKDYAENLVQTANAIVIGVDIGGRVITFNRAAERITGYKAEDLEGRNWFEVIVPKELYPEVWTKLDGRLTDIYSNGFDADADSWPEFDQLLAGGLPTHFECPILTKSGGERYIVWQSNNVFEQGQIVGMISFGIDISEHKK</sequence>
<dbReference type="Pfam" id="PF00989">
    <property type="entry name" value="PAS"/>
    <property type="match status" value="2"/>
</dbReference>
<proteinExistence type="predicted"/>
<dbReference type="InterPro" id="IPR001610">
    <property type="entry name" value="PAC"/>
</dbReference>
<dbReference type="NCBIfam" id="TIGR00229">
    <property type="entry name" value="sensory_box"/>
    <property type="match status" value="3"/>
</dbReference>
<dbReference type="InterPro" id="IPR052155">
    <property type="entry name" value="Biofilm_reg_signaling"/>
</dbReference>
<dbReference type="GO" id="GO:0006355">
    <property type="term" value="P:regulation of DNA-templated transcription"/>
    <property type="evidence" value="ECO:0007669"/>
    <property type="project" value="InterPro"/>
</dbReference>
<dbReference type="SMART" id="SM00091">
    <property type="entry name" value="PAS"/>
    <property type="match status" value="2"/>
</dbReference>
<dbReference type="InterPro" id="IPR000014">
    <property type="entry name" value="PAS"/>
</dbReference>
<feature type="domain" description="PAC" evidence="2">
    <location>
        <begin position="98"/>
        <end position="150"/>
    </location>
</feature>
<dbReference type="PROSITE" id="PS50112">
    <property type="entry name" value="PAS"/>
    <property type="match status" value="2"/>
</dbReference>
<evidence type="ECO:0000313" key="4">
    <source>
        <dbReference type="Proteomes" id="UP000325755"/>
    </source>
</evidence>
<organism evidence="3 4">
    <name type="scientific">Candidatus Methylospira mobilis</name>
    <dbReference type="NCBI Taxonomy" id="1808979"/>
    <lineage>
        <taxon>Bacteria</taxon>
        <taxon>Pseudomonadati</taxon>
        <taxon>Pseudomonadota</taxon>
        <taxon>Gammaproteobacteria</taxon>
        <taxon>Methylococcales</taxon>
        <taxon>Methylococcaceae</taxon>
        <taxon>Candidatus Methylospira</taxon>
    </lineage>
</organism>
<dbReference type="Gene3D" id="3.30.450.20">
    <property type="entry name" value="PAS domain"/>
    <property type="match status" value="3"/>
</dbReference>
<dbReference type="CDD" id="cd00130">
    <property type="entry name" value="PAS"/>
    <property type="match status" value="3"/>
</dbReference>
<dbReference type="InParanoid" id="A0A5Q0BN06"/>
<evidence type="ECO:0000313" key="3">
    <source>
        <dbReference type="EMBL" id="QFY43594.1"/>
    </source>
</evidence>
<dbReference type="PANTHER" id="PTHR44757:SF2">
    <property type="entry name" value="BIOFILM ARCHITECTURE MAINTENANCE PROTEIN MBAA"/>
    <property type="match status" value="1"/>
</dbReference>
<dbReference type="OrthoDB" id="6366277at2"/>
<evidence type="ECO:0000259" key="1">
    <source>
        <dbReference type="PROSITE" id="PS50112"/>
    </source>
</evidence>
<dbReference type="Pfam" id="PF13426">
    <property type="entry name" value="PAS_9"/>
    <property type="match status" value="1"/>
</dbReference>
<evidence type="ECO:0000259" key="2">
    <source>
        <dbReference type="PROSITE" id="PS50113"/>
    </source>
</evidence>
<dbReference type="KEGG" id="mmob:F6R98_13990"/>
<dbReference type="InterPro" id="IPR013767">
    <property type="entry name" value="PAS_fold"/>
</dbReference>
<feature type="domain" description="PAC" evidence="2">
    <location>
        <begin position="218"/>
        <end position="272"/>
    </location>
</feature>
<dbReference type="InterPro" id="IPR000700">
    <property type="entry name" value="PAS-assoc_C"/>
</dbReference>
<name>A0A5Q0BN06_9GAMM</name>
<dbReference type="AlphaFoldDB" id="A0A5Q0BN06"/>
<dbReference type="Proteomes" id="UP000325755">
    <property type="component" value="Chromosome"/>
</dbReference>
<dbReference type="PROSITE" id="PS50113">
    <property type="entry name" value="PAC"/>
    <property type="match status" value="2"/>
</dbReference>
<keyword evidence="4" id="KW-1185">Reference proteome</keyword>
<feature type="domain" description="PAS" evidence="1">
    <location>
        <begin position="273"/>
        <end position="328"/>
    </location>
</feature>
<protein>
    <submittedName>
        <fullName evidence="3">PAS domain S-box protein</fullName>
    </submittedName>
</protein>
<dbReference type="EMBL" id="CP044205">
    <property type="protein sequence ID" value="QFY43594.1"/>
    <property type="molecule type" value="Genomic_DNA"/>
</dbReference>
<dbReference type="RefSeq" id="WP_153249576.1">
    <property type="nucleotide sequence ID" value="NZ_CP044205.1"/>
</dbReference>
<feature type="domain" description="PAS" evidence="1">
    <location>
        <begin position="147"/>
        <end position="217"/>
    </location>
</feature>
<dbReference type="InterPro" id="IPR035965">
    <property type="entry name" value="PAS-like_dom_sf"/>
</dbReference>
<gene>
    <name evidence="3" type="ORF">F6R98_13990</name>
</gene>
<reference evidence="3 4" key="1">
    <citation type="submission" date="2019-09" db="EMBL/GenBank/DDBJ databases">
        <title>Ecophysiology of the spiral-shaped methanotroph Methylospira mobilis as revealed by the complete genome sequence.</title>
        <authorList>
            <person name="Oshkin I.Y."/>
            <person name="Dedysh S.N."/>
            <person name="Miroshnikov K."/>
            <person name="Danilova O.V."/>
            <person name="Hakobyan A."/>
            <person name="Liesack W."/>
        </authorList>
    </citation>
    <scope>NUCLEOTIDE SEQUENCE [LARGE SCALE GENOMIC DNA]</scope>
    <source>
        <strain evidence="3 4">Shm1</strain>
    </source>
</reference>
<accession>A0A5Q0BN06</accession>
<dbReference type="SMART" id="SM00086">
    <property type="entry name" value="PAC"/>
    <property type="match status" value="3"/>
</dbReference>